<dbReference type="PATRIC" id="fig|29422.6.peg.1817"/>
<dbReference type="EMBL" id="LNXV01000016">
    <property type="protein sequence ID" value="KTC83700.1"/>
    <property type="molecule type" value="Genomic_DNA"/>
</dbReference>
<organism evidence="1 2">
    <name type="scientific">Legionella brunensis</name>
    <dbReference type="NCBI Taxonomy" id="29422"/>
    <lineage>
        <taxon>Bacteria</taxon>
        <taxon>Pseudomonadati</taxon>
        <taxon>Pseudomonadota</taxon>
        <taxon>Gammaproteobacteria</taxon>
        <taxon>Legionellales</taxon>
        <taxon>Legionellaceae</taxon>
        <taxon>Legionella</taxon>
    </lineage>
</organism>
<reference evidence="1 2" key="1">
    <citation type="submission" date="2015-11" db="EMBL/GenBank/DDBJ databases">
        <title>Genomic analysis of 38 Legionella species identifies large and diverse effector repertoires.</title>
        <authorList>
            <person name="Burstein D."/>
            <person name="Amaro F."/>
            <person name="Zusman T."/>
            <person name="Lifshitz Z."/>
            <person name="Cohen O."/>
            <person name="Gilbert J.A."/>
            <person name="Pupko T."/>
            <person name="Shuman H.A."/>
            <person name="Segal G."/>
        </authorList>
    </citation>
    <scope>NUCLEOTIDE SEQUENCE [LARGE SCALE GENOMIC DNA]</scope>
    <source>
        <strain evidence="1 2">ATCC 43878</strain>
    </source>
</reference>
<dbReference type="Proteomes" id="UP000054742">
    <property type="component" value="Unassembled WGS sequence"/>
</dbReference>
<comment type="caution">
    <text evidence="1">The sequence shown here is derived from an EMBL/GenBank/DDBJ whole genome shotgun (WGS) entry which is preliminary data.</text>
</comment>
<protein>
    <submittedName>
        <fullName evidence="1">Mating contact stabilization protein TraG</fullName>
    </submittedName>
</protein>
<accession>A0A0W0SKB6</accession>
<name>A0A0W0SKB6_9GAMM</name>
<proteinExistence type="predicted"/>
<gene>
    <name evidence="1" type="primary">traG_1</name>
    <name evidence="1" type="ORF">Lbru_1711</name>
</gene>
<feature type="non-terminal residue" evidence="1">
    <location>
        <position position="1"/>
    </location>
</feature>
<evidence type="ECO:0000313" key="2">
    <source>
        <dbReference type="Proteomes" id="UP000054742"/>
    </source>
</evidence>
<evidence type="ECO:0000313" key="1">
    <source>
        <dbReference type="EMBL" id="KTC83700.1"/>
    </source>
</evidence>
<sequence length="237" mass="26729">NHHFDDSHSQAASLSNQLGADLREAETASRNVDASLAKATRIQNAKSFVESHSSQITTDLNQAFPAYVAAKLNESERDELYSRPGDLQSLNKLQALGQEFIASKRDALITQFGNTQQKMQIESLYQKEQNDFIAKENQLGAHYQKNSEEFLQQAQSMKVGIDGKELGVFQQEVHQQNATLPQNLKQGEQLIKSDQHDLMNERDLKLQEGMVNAQKNVVVPESMHLPFENKKLHKKGE</sequence>
<dbReference type="AlphaFoldDB" id="A0A0W0SKB6"/>
<keyword evidence="2" id="KW-1185">Reference proteome</keyword>